<dbReference type="Proteomes" id="UP001300692">
    <property type="component" value="Unassembled WGS sequence"/>
</dbReference>
<evidence type="ECO:0000313" key="3">
    <source>
        <dbReference type="Proteomes" id="UP001300692"/>
    </source>
</evidence>
<keyword evidence="3" id="KW-1185">Reference proteome</keyword>
<dbReference type="SMART" id="SM00155">
    <property type="entry name" value="PLDc"/>
    <property type="match status" value="2"/>
</dbReference>
<dbReference type="InterPro" id="IPR001736">
    <property type="entry name" value="PLipase_D/transphosphatidylase"/>
</dbReference>
<name>A0ABT3CUP8_9BACT</name>
<dbReference type="PANTHER" id="PTHR21248">
    <property type="entry name" value="CARDIOLIPIN SYNTHASE"/>
    <property type="match status" value="1"/>
</dbReference>
<dbReference type="PANTHER" id="PTHR21248:SF22">
    <property type="entry name" value="PHOSPHOLIPASE D"/>
    <property type="match status" value="1"/>
</dbReference>
<reference evidence="2 3" key="1">
    <citation type="submission" date="2022-10" db="EMBL/GenBank/DDBJ databases">
        <title>Comparative genomics and taxonomic characterization of three novel marine species of genus Reichenbachiella exhibiting antioxidant and polysaccharide degradation activities.</title>
        <authorList>
            <person name="Muhammad N."/>
            <person name="Lee Y.-J."/>
            <person name="Ko J."/>
            <person name="Kim S.-G."/>
        </authorList>
    </citation>
    <scope>NUCLEOTIDE SEQUENCE [LARGE SCALE GENOMIC DNA]</scope>
    <source>
        <strain evidence="2 3">ABR2-5</strain>
    </source>
</reference>
<gene>
    <name evidence="2" type="ORF">N7U62_11275</name>
</gene>
<dbReference type="Pfam" id="PF13091">
    <property type="entry name" value="PLDc_2"/>
    <property type="match status" value="2"/>
</dbReference>
<dbReference type="PROSITE" id="PS50035">
    <property type="entry name" value="PLD"/>
    <property type="match status" value="2"/>
</dbReference>
<dbReference type="RefSeq" id="WP_264138074.1">
    <property type="nucleotide sequence ID" value="NZ_JAOYOD010000001.1"/>
</dbReference>
<comment type="caution">
    <text evidence="2">The sequence shown here is derived from an EMBL/GenBank/DDBJ whole genome shotgun (WGS) entry which is preliminary data.</text>
</comment>
<evidence type="ECO:0000313" key="2">
    <source>
        <dbReference type="EMBL" id="MCV9387249.1"/>
    </source>
</evidence>
<dbReference type="Gene3D" id="3.30.870.10">
    <property type="entry name" value="Endonuclease Chain A"/>
    <property type="match status" value="2"/>
</dbReference>
<dbReference type="InterPro" id="IPR025202">
    <property type="entry name" value="PLD-like_dom"/>
</dbReference>
<proteinExistence type="predicted"/>
<accession>A0ABT3CUP8</accession>
<dbReference type="SUPFAM" id="SSF56024">
    <property type="entry name" value="Phospholipase D/nuclease"/>
    <property type="match status" value="2"/>
</dbReference>
<sequence length="363" mass="41752">MQSKILVGAKEFMNALKSRALAATQSLYVQAMTFEGDSAGESLINLMIHSPAKDKRLIIDSFSKVVVSDHFVFGARYLKDSKFRAEVHNTYHLIDKARSHGIQVKFINPTGPMMLRYPLRNHKKMMIVDQQYAFIGGINFSEHNFEWYDMMVELKDPSTSDELSKDFLQTWKGVNQSKNISVNSNQLFFFNGIKSERMYEEFFDLIRKAKKNILVISPYISDPLLPILMEKAKSGIKVDIISPEQNNKGFFYNYLIAQSSEGQFNLYHHPGMFHLKAILIDSRKLIFGSSNYDLISYHFEQEVVVVCQETSLIQEFITRIVRPMKEISKPYFPNGVSSIKSKMILKIVSKLSHILSRSFLKPA</sequence>
<feature type="domain" description="PLD phosphodiesterase" evidence="1">
    <location>
        <begin position="117"/>
        <end position="144"/>
    </location>
</feature>
<dbReference type="EMBL" id="JAOYOD010000001">
    <property type="protein sequence ID" value="MCV9387249.1"/>
    <property type="molecule type" value="Genomic_DNA"/>
</dbReference>
<organism evidence="2 3">
    <name type="scientific">Reichenbachiella ulvae</name>
    <dbReference type="NCBI Taxonomy" id="2980104"/>
    <lineage>
        <taxon>Bacteria</taxon>
        <taxon>Pseudomonadati</taxon>
        <taxon>Bacteroidota</taxon>
        <taxon>Cytophagia</taxon>
        <taxon>Cytophagales</taxon>
        <taxon>Reichenbachiellaceae</taxon>
        <taxon>Reichenbachiella</taxon>
    </lineage>
</organism>
<protein>
    <submittedName>
        <fullName evidence="2">Phosphatidylserine/phosphatidylglycerophosphate/ cardiolipin synthase family protein</fullName>
    </submittedName>
</protein>
<feature type="domain" description="PLD phosphodiesterase" evidence="1">
    <location>
        <begin position="269"/>
        <end position="296"/>
    </location>
</feature>
<evidence type="ECO:0000259" key="1">
    <source>
        <dbReference type="PROSITE" id="PS50035"/>
    </source>
</evidence>